<evidence type="ECO:0008006" key="3">
    <source>
        <dbReference type="Google" id="ProtNLM"/>
    </source>
</evidence>
<accession>A0A6A5C2W8</accession>
<dbReference type="InterPro" id="IPR027417">
    <property type="entry name" value="P-loop_NTPase"/>
</dbReference>
<dbReference type="EMBL" id="VFQX01000019">
    <property type="protein sequence ID" value="KAF0980210.1"/>
    <property type="molecule type" value="Genomic_DNA"/>
</dbReference>
<dbReference type="GeneID" id="68120639"/>
<keyword evidence="2" id="KW-1185">Reference proteome</keyword>
<dbReference type="OrthoDB" id="10041966at2759"/>
<protein>
    <recommendedName>
        <fullName evidence="3">Phosphoribulokinase/uridine kinase domain-containing protein</fullName>
    </recommendedName>
</protein>
<dbReference type="Proteomes" id="UP000444721">
    <property type="component" value="Unassembled WGS sequence"/>
</dbReference>
<organism evidence="1 2">
    <name type="scientific">Naegleria fowleri</name>
    <name type="common">Brain eating amoeba</name>
    <dbReference type="NCBI Taxonomy" id="5763"/>
    <lineage>
        <taxon>Eukaryota</taxon>
        <taxon>Discoba</taxon>
        <taxon>Heterolobosea</taxon>
        <taxon>Tetramitia</taxon>
        <taxon>Eutetramitia</taxon>
        <taxon>Vahlkampfiidae</taxon>
        <taxon>Naegleria</taxon>
    </lineage>
</organism>
<dbReference type="AlphaFoldDB" id="A0A6A5C2W8"/>
<reference evidence="1 2" key="1">
    <citation type="journal article" date="2019" name="Sci. Rep.">
        <title>Nanopore sequencing improves the draft genome of the human pathogenic amoeba Naegleria fowleri.</title>
        <authorList>
            <person name="Liechti N."/>
            <person name="Schurch N."/>
            <person name="Bruggmann R."/>
            <person name="Wittwer M."/>
        </authorList>
    </citation>
    <scope>NUCLEOTIDE SEQUENCE [LARGE SCALE GENOMIC DNA]</scope>
    <source>
        <strain evidence="1 2">ATCC 30894</strain>
    </source>
</reference>
<dbReference type="VEuPathDB" id="AmoebaDB:FDP41_013424"/>
<evidence type="ECO:0000313" key="1">
    <source>
        <dbReference type="EMBL" id="KAF0980210.1"/>
    </source>
</evidence>
<comment type="caution">
    <text evidence="1">The sequence shown here is derived from an EMBL/GenBank/DDBJ whole genome shotgun (WGS) entry which is preliminary data.</text>
</comment>
<name>A0A6A5C2W8_NAEFO</name>
<evidence type="ECO:0000313" key="2">
    <source>
        <dbReference type="Proteomes" id="UP000444721"/>
    </source>
</evidence>
<proteinExistence type="predicted"/>
<dbReference type="SUPFAM" id="SSF52540">
    <property type="entry name" value="P-loop containing nucleoside triphosphate hydrolases"/>
    <property type="match status" value="1"/>
</dbReference>
<sequence>MSQQEQPYCEEKTKVICICGSTSSGKSTLAKALNKRYGVVSVCQDLCRSKTFDEIKDPELKGNMECMESVDFDKFEKEINNKLSNFRNNRLLFAEGYLSCCQRDLVTRCFDAIIFLDTTDREVAKKRRWNRTITKHPNRGDDFNEFSQKFDSLIWKYYEKYRNLQMDNIVKSGKEFVVISVDNLASHEVLDRAVEFIELFKKNELENIRNNENYCKPPS</sequence>
<dbReference type="RefSeq" id="XP_044564923.1">
    <property type="nucleotide sequence ID" value="XM_044704053.1"/>
</dbReference>
<gene>
    <name evidence="1" type="ORF">FDP41_013424</name>
</gene>
<dbReference type="Gene3D" id="3.40.50.300">
    <property type="entry name" value="P-loop containing nucleotide triphosphate hydrolases"/>
    <property type="match status" value="1"/>
</dbReference>
<dbReference type="VEuPathDB" id="AmoebaDB:NfTy_029020"/>